<keyword evidence="1" id="KW-0732">Signal</keyword>
<organism evidence="3 4">
    <name type="scientific">Knufia fluminis</name>
    <dbReference type="NCBI Taxonomy" id="191047"/>
    <lineage>
        <taxon>Eukaryota</taxon>
        <taxon>Fungi</taxon>
        <taxon>Dikarya</taxon>
        <taxon>Ascomycota</taxon>
        <taxon>Pezizomycotina</taxon>
        <taxon>Eurotiomycetes</taxon>
        <taxon>Chaetothyriomycetidae</taxon>
        <taxon>Chaetothyriales</taxon>
        <taxon>Trichomeriaceae</taxon>
        <taxon>Knufia</taxon>
    </lineage>
</organism>
<keyword evidence="4" id="KW-1185">Reference proteome</keyword>
<dbReference type="EMBL" id="JAKLMC020000036">
    <property type="protein sequence ID" value="KAK5949383.1"/>
    <property type="molecule type" value="Genomic_DNA"/>
</dbReference>
<reference evidence="3 4" key="1">
    <citation type="submission" date="2022-12" db="EMBL/GenBank/DDBJ databases">
        <title>Genomic features and morphological characterization of a novel Knufia sp. strain isolated from spacecraft assembly facility.</title>
        <authorList>
            <person name="Teixeira M."/>
            <person name="Chander A.M."/>
            <person name="Stajich J.E."/>
            <person name="Venkateswaran K."/>
        </authorList>
    </citation>
    <scope>NUCLEOTIDE SEQUENCE [LARGE SCALE GENOMIC DNA]</scope>
    <source>
        <strain evidence="3 4">FJI-L2-BK-P2</strain>
    </source>
</reference>
<protein>
    <recommendedName>
        <fullName evidence="2">Ubiquitin 3 binding protein But2 C-terminal domain-containing protein</fullName>
    </recommendedName>
</protein>
<evidence type="ECO:0000259" key="2">
    <source>
        <dbReference type="Pfam" id="PF09792"/>
    </source>
</evidence>
<accession>A0AAN8E9T8</accession>
<evidence type="ECO:0000313" key="4">
    <source>
        <dbReference type="Proteomes" id="UP001316803"/>
    </source>
</evidence>
<feature type="signal peptide" evidence="1">
    <location>
        <begin position="1"/>
        <end position="16"/>
    </location>
</feature>
<dbReference type="PANTHER" id="PTHR39613">
    <property type="entry name" value="ANCHORED CELL WALL PROTEIN, PUTATIVE (AFU_ORTHOLOGUE AFUA_4G08960)-RELATED"/>
    <property type="match status" value="1"/>
</dbReference>
<gene>
    <name evidence="3" type="ORF">OHC33_009556</name>
</gene>
<dbReference type="InterPro" id="IPR018620">
    <property type="entry name" value="Ubiquitin3-bd_protein_But2_C"/>
</dbReference>
<evidence type="ECO:0000256" key="1">
    <source>
        <dbReference type="SAM" id="SignalP"/>
    </source>
</evidence>
<feature type="chain" id="PRO_5042959414" description="Ubiquitin 3 binding protein But2 C-terminal domain-containing protein" evidence="1">
    <location>
        <begin position="17"/>
        <end position="240"/>
    </location>
</feature>
<dbReference type="AlphaFoldDB" id="A0AAN8E9T8"/>
<feature type="domain" description="Ubiquitin 3 binding protein But2 C-terminal" evidence="2">
    <location>
        <begin position="39"/>
        <end position="188"/>
    </location>
</feature>
<dbReference type="PANTHER" id="PTHR39613:SF1">
    <property type="entry name" value="ANCHORED CELL WALL PROTEIN, PUTATIVE (AFU_ORTHOLOGUE AFUA_4G08960)-RELATED"/>
    <property type="match status" value="1"/>
</dbReference>
<dbReference type="Pfam" id="PF09792">
    <property type="entry name" value="But2"/>
    <property type="match status" value="1"/>
</dbReference>
<dbReference type="Proteomes" id="UP001316803">
    <property type="component" value="Unassembled WGS sequence"/>
</dbReference>
<comment type="caution">
    <text evidence="3">The sequence shown here is derived from an EMBL/GenBank/DDBJ whole genome shotgun (WGS) entry which is preliminary data.</text>
</comment>
<sequence>MKTFTIFAAAVLGVTAMPADLKTQDTSACPYYLPEGSYEFPHLIVPINNSDVAIGHSYFADVSPGDCATIFNFDIPPSRANQQCSVYFTFPRHDQLVTSDYKWNGNNTSTEGPGTLEFVQHAYGTGATDATTGNTQPPLGADAPVTISNAQPGNAYKVWSSSCSGGGVMSWKLSSPDSYLYYFQDWNPCAIGLWVVYETAALAQAPTCGSCPSTKQFASHAAWMEAYTGGALAAGAGVQM</sequence>
<evidence type="ECO:0000313" key="3">
    <source>
        <dbReference type="EMBL" id="KAK5949383.1"/>
    </source>
</evidence>
<proteinExistence type="predicted"/>
<name>A0AAN8E9T8_9EURO</name>